<gene>
    <name evidence="1" type="ORF">D7V32_12535</name>
</gene>
<evidence type="ECO:0000313" key="1">
    <source>
        <dbReference type="EMBL" id="RKG29980.1"/>
    </source>
</evidence>
<proteinExistence type="predicted"/>
<name>A0A3A8EGT3_9GAMM</name>
<dbReference type="EMBL" id="RAXV01000029">
    <property type="protein sequence ID" value="RKG29980.1"/>
    <property type="molecule type" value="Genomic_DNA"/>
</dbReference>
<accession>A0A3A8EGT3</accession>
<reference evidence="1 2" key="1">
    <citation type="submission" date="2018-09" db="EMBL/GenBank/DDBJ databases">
        <title>The draft genome of Acinetobacter spp. strains.</title>
        <authorList>
            <person name="Qin J."/>
            <person name="Feng Y."/>
            <person name="Zong Z."/>
        </authorList>
    </citation>
    <scope>NUCLEOTIDE SEQUENCE [LARGE SCALE GENOMIC DNA]</scope>
    <source>
        <strain evidence="1 2">WCHAc060012</strain>
    </source>
</reference>
<dbReference type="AlphaFoldDB" id="A0A3A8EGT3"/>
<comment type="caution">
    <text evidence="1">The sequence shown here is derived from an EMBL/GenBank/DDBJ whole genome shotgun (WGS) entry which is preliminary data.</text>
</comment>
<sequence length="59" mass="6872">MEMLFCLLLSFALRYLFRGYKTQLQKNKYPQIHPASLPAAKIVFKKHASIRQTAAEFVN</sequence>
<keyword evidence="2" id="KW-1185">Reference proteome</keyword>
<evidence type="ECO:0000313" key="2">
    <source>
        <dbReference type="Proteomes" id="UP000282388"/>
    </source>
</evidence>
<organism evidence="1 2">
    <name type="scientific">Acinetobacter tianfuensis</name>
    <dbReference type="NCBI Taxonomy" id="2419603"/>
    <lineage>
        <taxon>Bacteria</taxon>
        <taxon>Pseudomonadati</taxon>
        <taxon>Pseudomonadota</taxon>
        <taxon>Gammaproteobacteria</taxon>
        <taxon>Moraxellales</taxon>
        <taxon>Moraxellaceae</taxon>
        <taxon>Acinetobacter</taxon>
    </lineage>
</organism>
<dbReference type="Proteomes" id="UP000282388">
    <property type="component" value="Unassembled WGS sequence"/>
</dbReference>
<protein>
    <submittedName>
        <fullName evidence="1">Uncharacterized protein</fullName>
    </submittedName>
</protein>